<comment type="caution">
    <text evidence="3">The sequence shown here is derived from an EMBL/GenBank/DDBJ whole genome shotgun (WGS) entry which is preliminary data.</text>
</comment>
<name>A0A940DE44_9PROT</name>
<feature type="chain" id="PRO_5037121974" evidence="1">
    <location>
        <begin position="21"/>
        <end position="242"/>
    </location>
</feature>
<dbReference type="InterPro" id="IPR002372">
    <property type="entry name" value="PQQ_rpt_dom"/>
</dbReference>
<accession>A0A940DE44</accession>
<dbReference type="Proteomes" id="UP000721442">
    <property type="component" value="Unassembled WGS sequence"/>
</dbReference>
<gene>
    <name evidence="3" type="ORF">IAC77_02565</name>
</gene>
<dbReference type="AlphaFoldDB" id="A0A940DE44"/>
<feature type="signal peptide" evidence="1">
    <location>
        <begin position="1"/>
        <end position="20"/>
    </location>
</feature>
<evidence type="ECO:0000313" key="4">
    <source>
        <dbReference type="Proteomes" id="UP000721442"/>
    </source>
</evidence>
<dbReference type="Pfam" id="PF13360">
    <property type="entry name" value="PQQ_2"/>
    <property type="match status" value="1"/>
</dbReference>
<organism evidence="3 4">
    <name type="scientific">Candidatus Enterousia excrementavium</name>
    <dbReference type="NCBI Taxonomy" id="2840789"/>
    <lineage>
        <taxon>Bacteria</taxon>
        <taxon>Pseudomonadati</taxon>
        <taxon>Pseudomonadota</taxon>
        <taxon>Alphaproteobacteria</taxon>
        <taxon>Candidatus Enterousia</taxon>
    </lineage>
</organism>
<dbReference type="SUPFAM" id="SSF50998">
    <property type="entry name" value="Quinoprotein alcohol dehydrogenase-like"/>
    <property type="match status" value="1"/>
</dbReference>
<reference evidence="3" key="2">
    <citation type="journal article" date="2021" name="PeerJ">
        <title>Extensive microbial diversity within the chicken gut microbiome revealed by metagenomics and culture.</title>
        <authorList>
            <person name="Gilroy R."/>
            <person name="Ravi A."/>
            <person name="Getino M."/>
            <person name="Pursley I."/>
            <person name="Horton D.L."/>
            <person name="Alikhan N.F."/>
            <person name="Baker D."/>
            <person name="Gharbi K."/>
            <person name="Hall N."/>
            <person name="Watson M."/>
            <person name="Adriaenssens E.M."/>
            <person name="Foster-Nyarko E."/>
            <person name="Jarju S."/>
            <person name="Secka A."/>
            <person name="Antonio M."/>
            <person name="Oren A."/>
            <person name="Chaudhuri R.R."/>
            <person name="La Ragione R."/>
            <person name="Hildebrand F."/>
            <person name="Pallen M.J."/>
        </authorList>
    </citation>
    <scope>NUCLEOTIDE SEQUENCE</scope>
    <source>
        <strain evidence="3">B1-16210</strain>
    </source>
</reference>
<evidence type="ECO:0000313" key="3">
    <source>
        <dbReference type="EMBL" id="MBO8407320.1"/>
    </source>
</evidence>
<protein>
    <submittedName>
        <fullName evidence="3">PQQ-binding-like beta-propeller repeat protein</fullName>
    </submittedName>
</protein>
<dbReference type="Gene3D" id="2.130.10.10">
    <property type="entry name" value="YVTN repeat-like/Quinoprotein amine dehydrogenase"/>
    <property type="match status" value="1"/>
</dbReference>
<proteinExistence type="predicted"/>
<feature type="domain" description="Pyrrolo-quinoline quinone repeat" evidence="2">
    <location>
        <begin position="59"/>
        <end position="210"/>
    </location>
</feature>
<dbReference type="PROSITE" id="PS51257">
    <property type="entry name" value="PROKAR_LIPOPROTEIN"/>
    <property type="match status" value="1"/>
</dbReference>
<evidence type="ECO:0000256" key="1">
    <source>
        <dbReference type="SAM" id="SignalP"/>
    </source>
</evidence>
<dbReference type="InterPro" id="IPR011047">
    <property type="entry name" value="Quinoprotein_ADH-like_sf"/>
</dbReference>
<dbReference type="InterPro" id="IPR015943">
    <property type="entry name" value="WD40/YVTN_repeat-like_dom_sf"/>
</dbReference>
<evidence type="ECO:0000259" key="2">
    <source>
        <dbReference type="Pfam" id="PF13360"/>
    </source>
</evidence>
<dbReference type="EMBL" id="JADINE010000032">
    <property type="protein sequence ID" value="MBO8407320.1"/>
    <property type="molecule type" value="Genomic_DNA"/>
</dbReference>
<keyword evidence="1" id="KW-0732">Signal</keyword>
<sequence>MRKFAVICMCVFALAGCAEHDPILPGERTPVFNTNNIQILNKTVENLPDAIDTSVTECPYSQDSSNVIWDGERKIFSGFPTNNSVDSTQKPICANGYVYAGLTTGEVVKVGPNSRKVMWIADVFRRSNLTGGAAIVDIVAPLVMHDGALYVGGLGDAFCRLDRITGDKKWCVEIGVAVPFIVTDGVAFVMATDGNLYAIRTSDGAVYWRTAVDAQAAPTYDNKIITVGKQQISAENGRVIND</sequence>
<reference evidence="3" key="1">
    <citation type="submission" date="2020-10" db="EMBL/GenBank/DDBJ databases">
        <authorList>
            <person name="Gilroy R."/>
        </authorList>
    </citation>
    <scope>NUCLEOTIDE SEQUENCE</scope>
    <source>
        <strain evidence="3">B1-16210</strain>
    </source>
</reference>